<name>G7VER8_9CREN</name>
<keyword evidence="3" id="KW-1185">Reference proteome</keyword>
<protein>
    <submittedName>
        <fullName evidence="2">PaRep2b</fullName>
    </submittedName>
</protein>
<proteinExistence type="predicted"/>
<dbReference type="STRING" id="1104324.P186_1461"/>
<organism evidence="2 3">
    <name type="scientific">Pyrobaculum ferrireducens</name>
    <dbReference type="NCBI Taxonomy" id="1104324"/>
    <lineage>
        <taxon>Archaea</taxon>
        <taxon>Thermoproteota</taxon>
        <taxon>Thermoprotei</taxon>
        <taxon>Thermoproteales</taxon>
        <taxon>Thermoproteaceae</taxon>
        <taxon>Pyrobaculum</taxon>
    </lineage>
</organism>
<gene>
    <name evidence="2" type="ORF">P186_1461</name>
</gene>
<dbReference type="InterPro" id="IPR011689">
    <property type="entry name" value="PaRep2b"/>
</dbReference>
<dbReference type="BioCyc" id="PSP1104324:GJSN-1435-MONOMER"/>
<dbReference type="GeneID" id="11595720"/>
<dbReference type="HOGENOM" id="CLU_460524_0_0_2"/>
<evidence type="ECO:0000313" key="3">
    <source>
        <dbReference type="Proteomes" id="UP000005867"/>
    </source>
</evidence>
<dbReference type="AlphaFoldDB" id="G7VER8"/>
<evidence type="ECO:0000259" key="1">
    <source>
        <dbReference type="Pfam" id="PF07775"/>
    </source>
</evidence>
<reference evidence="2 3" key="1">
    <citation type="journal article" date="2012" name="J. Bacteriol.">
        <title>Complete genome sequence of strain 1860, a crenarchaeon of the genus pyrobaculum able to grow with various electron acceptors.</title>
        <authorList>
            <person name="Mardanov A.V."/>
            <person name="Gumerov V.M."/>
            <person name="Slobodkina G.B."/>
            <person name="Beletsky A.V."/>
            <person name="Bonch-Osmolovskaya E.A."/>
            <person name="Ravin N.V."/>
            <person name="Skryabin K.G."/>
        </authorList>
    </citation>
    <scope>NUCLEOTIDE SEQUENCE [LARGE SCALE GENOMIC DNA]</scope>
    <source>
        <strain evidence="2 3">1860</strain>
    </source>
</reference>
<dbReference type="KEGG" id="pyr:P186_1461"/>
<dbReference type="Pfam" id="PF07775">
    <property type="entry name" value="PaRep2b"/>
    <property type="match status" value="2"/>
</dbReference>
<sequence length="592" mass="66272">MAEEVVQELRRVYEKAVKEVGGTLDRYTQPGEHWAGVAREMAFENASLTRFFLSWLSAYLWAAEGDKRAVADFLTAAVMGDGSIQTAVRREESGVELAGDVRLTVGRFSAKKKKKRGEVEKVTHIHKAALALGVLKAAGHAPERVYAKVGGERVWFELAWGVDKAREFLSSASLWLYAVELAGGADEIRIKYLRALEVVGVEARLEGFTAEGKRPRARLVVRLGGDTAEYSIRLREGNAVVLEFNTTRREEAERRAALLRAVGVKAEVDKYYDKSRGRDVWHIDVSTNALAAESVHEAVRKAVAEFLKKCREAGVLGEEAYRRLAAKFERGMPEWGEVRFSVRLTGSGAVEVVYRPQSPQSFSKAVELLRGLGMRDSCEGVWCVVHFTAREPREGEEGFVRITAHGLRYIGWLALHGEGGAREKAQRLKEMLLKEAERRGEEVRRRLEEYFREGEQWGTVKPPIEKEVEVEGRRVRVRVEEVEAGVKQGKTREHLVVKIRAKVFEGDSEVTLEKEARFYKKSGGEIMGYVVIHASAEGGREADYARTTAVLKTLGVDKWIREKGRIQLTSGAVDALMRLEPVCAALGQCRKT</sequence>
<accession>G7VER8</accession>
<feature type="domain" description="PaRep2b" evidence="1">
    <location>
        <begin position="209"/>
        <end position="392"/>
    </location>
</feature>
<dbReference type="EMBL" id="CP003098">
    <property type="protein sequence ID" value="AET32884.1"/>
    <property type="molecule type" value="Genomic_DNA"/>
</dbReference>
<feature type="domain" description="PaRep2b" evidence="1">
    <location>
        <begin position="396"/>
        <end position="590"/>
    </location>
</feature>
<dbReference type="eggNOG" id="arCOG09780">
    <property type="taxonomic scope" value="Archaea"/>
</dbReference>
<evidence type="ECO:0000313" key="2">
    <source>
        <dbReference type="EMBL" id="AET32884.1"/>
    </source>
</evidence>
<dbReference type="RefSeq" id="WP_014288710.1">
    <property type="nucleotide sequence ID" value="NC_016645.1"/>
</dbReference>
<dbReference type="Proteomes" id="UP000005867">
    <property type="component" value="Chromosome"/>
</dbReference>